<reference evidence="7 8" key="1">
    <citation type="submission" date="2019-09" db="EMBL/GenBank/DDBJ databases">
        <authorList>
            <person name="Brejova B."/>
        </authorList>
    </citation>
    <scope>NUCLEOTIDE SEQUENCE [LARGE SCALE GENOMIC DNA]</scope>
</reference>
<dbReference type="Gene3D" id="3.30.780.10">
    <property type="entry name" value="SUI1-like domain"/>
    <property type="match status" value="1"/>
</dbReference>
<sequence>MIRTIGSSSSKPMLSRAFGTFRVLRDTTTSSSPVPETSSSSQSSFHAQEPLVLFPSLDSISQADLTLSKNSNGSAWYRVSRTKANQLPVYADVRANGHRTTIIRRIEGSVPLLKQDLRTALGLGPDDIKIKPTSGQIKIKGDHVNSVKRLLSEAKF</sequence>
<accession>A0A5E8C3U4</accession>
<keyword evidence="8" id="KW-1185">Reference proteome</keyword>
<dbReference type="PANTHER" id="PTHR13477:SF0">
    <property type="entry name" value="LARGE RIBOSOMAL SUBUNIT PROTEIN ML49"/>
    <property type="match status" value="1"/>
</dbReference>
<comment type="subcellular location">
    <subcellularLocation>
        <location evidence="1">Mitochondrion</location>
    </subcellularLocation>
</comment>
<evidence type="ECO:0000313" key="8">
    <source>
        <dbReference type="Proteomes" id="UP000398389"/>
    </source>
</evidence>
<dbReference type="PANTHER" id="PTHR13477">
    <property type="entry name" value="MITOCHONDRIAL 39S RIBOSOMAL PROTEIN L49"/>
    <property type="match status" value="1"/>
</dbReference>
<name>A0A5E8C3U4_9ASCO</name>
<dbReference type="Pfam" id="PF05046">
    <property type="entry name" value="Img2"/>
    <property type="match status" value="1"/>
</dbReference>
<comment type="similarity">
    <text evidence="2">Belongs to the mitochondrion-specific ribosomal protein mL49 family.</text>
</comment>
<evidence type="ECO:0000256" key="6">
    <source>
        <dbReference type="ARBA" id="ARBA00035191"/>
    </source>
</evidence>
<dbReference type="GO" id="GO:0005762">
    <property type="term" value="C:mitochondrial large ribosomal subunit"/>
    <property type="evidence" value="ECO:0007669"/>
    <property type="project" value="TreeGrafter"/>
</dbReference>
<evidence type="ECO:0000256" key="5">
    <source>
        <dbReference type="ARBA" id="ARBA00023274"/>
    </source>
</evidence>
<dbReference type="GO" id="GO:0003735">
    <property type="term" value="F:structural constituent of ribosome"/>
    <property type="evidence" value="ECO:0007669"/>
    <property type="project" value="InterPro"/>
</dbReference>
<organism evidence="7 8">
    <name type="scientific">Magnusiomyces paraingens</name>
    <dbReference type="NCBI Taxonomy" id="2606893"/>
    <lineage>
        <taxon>Eukaryota</taxon>
        <taxon>Fungi</taxon>
        <taxon>Dikarya</taxon>
        <taxon>Ascomycota</taxon>
        <taxon>Saccharomycotina</taxon>
        <taxon>Dipodascomycetes</taxon>
        <taxon>Dipodascales</taxon>
        <taxon>Dipodascaceae</taxon>
        <taxon>Magnusiomyces</taxon>
    </lineage>
</organism>
<dbReference type="GeneID" id="43584807"/>
<keyword evidence="5" id="KW-0687">Ribonucleoprotein</keyword>
<dbReference type="Proteomes" id="UP000398389">
    <property type="component" value="Unassembled WGS sequence"/>
</dbReference>
<dbReference type="AlphaFoldDB" id="A0A5E8C3U4"/>
<evidence type="ECO:0000256" key="4">
    <source>
        <dbReference type="ARBA" id="ARBA00023128"/>
    </source>
</evidence>
<dbReference type="EMBL" id="CABVLU010000005">
    <property type="protein sequence ID" value="VVT58012.1"/>
    <property type="molecule type" value="Genomic_DNA"/>
</dbReference>
<keyword evidence="4" id="KW-0496">Mitochondrion</keyword>
<dbReference type="InterPro" id="IPR007740">
    <property type="entry name" value="Ribosomal_mL49"/>
</dbReference>
<evidence type="ECO:0000256" key="2">
    <source>
        <dbReference type="ARBA" id="ARBA00005677"/>
    </source>
</evidence>
<evidence type="ECO:0000256" key="3">
    <source>
        <dbReference type="ARBA" id="ARBA00022980"/>
    </source>
</evidence>
<dbReference type="RefSeq" id="XP_031856598.1">
    <property type="nucleotide sequence ID" value="XM_032000707.1"/>
</dbReference>
<dbReference type="OrthoDB" id="19439at2759"/>
<evidence type="ECO:0000256" key="1">
    <source>
        <dbReference type="ARBA" id="ARBA00004173"/>
    </source>
</evidence>
<proteinExistence type="inferred from homology"/>
<evidence type="ECO:0000313" key="7">
    <source>
        <dbReference type="EMBL" id="VVT58012.1"/>
    </source>
</evidence>
<dbReference type="GO" id="GO:0006412">
    <property type="term" value="P:translation"/>
    <property type="evidence" value="ECO:0007669"/>
    <property type="project" value="InterPro"/>
</dbReference>
<gene>
    <name evidence="7" type="ORF">SAPINGB_P005993</name>
</gene>
<keyword evidence="3" id="KW-0689">Ribosomal protein</keyword>
<protein>
    <recommendedName>
        <fullName evidence="6">Large ribosomal subunit protein mL49</fullName>
    </recommendedName>
</protein>